<dbReference type="STRING" id="349161.Dred_0930"/>
<dbReference type="OrthoDB" id="1806329at2"/>
<accession>A4J313</accession>
<organism evidence="2 3">
    <name type="scientific">Desulforamulus reducens (strain ATCC BAA-1160 / DSM 100696 / MI-1)</name>
    <name type="common">Desulfotomaculum reducens</name>
    <dbReference type="NCBI Taxonomy" id="349161"/>
    <lineage>
        <taxon>Bacteria</taxon>
        <taxon>Bacillati</taxon>
        <taxon>Bacillota</taxon>
        <taxon>Clostridia</taxon>
        <taxon>Eubacteriales</taxon>
        <taxon>Peptococcaceae</taxon>
        <taxon>Desulforamulus</taxon>
    </lineage>
</organism>
<dbReference type="EMBL" id="CP000612">
    <property type="protein sequence ID" value="ABO49466.1"/>
    <property type="molecule type" value="Genomic_DNA"/>
</dbReference>
<name>A4J313_DESRM</name>
<keyword evidence="3" id="KW-1185">Reference proteome</keyword>
<reference evidence="2 3" key="1">
    <citation type="submission" date="2007-03" db="EMBL/GenBank/DDBJ databases">
        <title>Complete sequence of Desulfotomaculum reducens MI-1.</title>
        <authorList>
            <consortium name="US DOE Joint Genome Institute"/>
            <person name="Copeland A."/>
            <person name="Lucas S."/>
            <person name="Lapidus A."/>
            <person name="Barry K."/>
            <person name="Detter J.C."/>
            <person name="Glavina del Rio T."/>
            <person name="Hammon N."/>
            <person name="Israni S."/>
            <person name="Dalin E."/>
            <person name="Tice H."/>
            <person name="Pitluck S."/>
            <person name="Sims D."/>
            <person name="Brettin T."/>
            <person name="Bruce D."/>
            <person name="Han C."/>
            <person name="Tapia R."/>
            <person name="Schmutz J."/>
            <person name="Larimer F."/>
            <person name="Land M."/>
            <person name="Hauser L."/>
            <person name="Kyrpides N."/>
            <person name="Kim E."/>
            <person name="Tebo B.M."/>
            <person name="Richardson P."/>
        </authorList>
    </citation>
    <scope>NUCLEOTIDE SEQUENCE [LARGE SCALE GENOMIC DNA]</scope>
    <source>
        <strain evidence="2 3">MI-1</strain>
    </source>
</reference>
<dbReference type="RefSeq" id="WP_011877295.1">
    <property type="nucleotide sequence ID" value="NC_009253.1"/>
</dbReference>
<protein>
    <submittedName>
        <fullName evidence="2">Uncharacterized protein</fullName>
    </submittedName>
</protein>
<evidence type="ECO:0000256" key="1">
    <source>
        <dbReference type="SAM" id="Phobius"/>
    </source>
</evidence>
<feature type="transmembrane region" description="Helical" evidence="1">
    <location>
        <begin position="6"/>
        <end position="28"/>
    </location>
</feature>
<dbReference type="HOGENOM" id="CLU_1056598_0_0_9"/>
<sequence>MKEMTLLLVVFIFILLLLGAAMVMIWYLNRGKDKSVQNSIEFSHESEEVLEITHKKPDKNYQHISELINTEVVEPGIYYTGGKYLGLARIEGTNFSILSDGEIEAREDMLIAIQNQIKYPVQYITSTIVTDTDREVEKIQYHAGKTTNHKVSLYCKQYIMELENMKQERRAMAKVSWLVISGDDKLGAPGNPVQRIKERMALLQETFRSRAGIIMTPLTSTEEVVDAFQQIMQPEKLVKPSEVARLCMHPIKFNIKEIADIAT</sequence>
<dbReference type="AlphaFoldDB" id="A4J313"/>
<dbReference type="Proteomes" id="UP000001556">
    <property type="component" value="Chromosome"/>
</dbReference>
<keyword evidence="1" id="KW-0812">Transmembrane</keyword>
<keyword evidence="1" id="KW-0472">Membrane</keyword>
<gene>
    <name evidence="2" type="ordered locus">Dred_0930</name>
</gene>
<keyword evidence="1" id="KW-1133">Transmembrane helix</keyword>
<evidence type="ECO:0000313" key="3">
    <source>
        <dbReference type="Proteomes" id="UP000001556"/>
    </source>
</evidence>
<proteinExistence type="predicted"/>
<dbReference type="KEGG" id="drm:Dred_0930"/>
<evidence type="ECO:0000313" key="2">
    <source>
        <dbReference type="EMBL" id="ABO49466.1"/>
    </source>
</evidence>